<feature type="transmembrane region" description="Helical" evidence="8">
    <location>
        <begin position="205"/>
        <end position="224"/>
    </location>
</feature>
<sequence length="308" mass="32214">MEKTKEFIKRNTLLMVFIIICAVFAVLTDQFLTISNISDVIKTNTVNGLLAVGLTYVILSGGIDLSVDATVCLAGLAAGYLSNIPVLAVLAGVAIGAAVGLFNGAVLEKSGVQPFIFTLAMSRVVRGIVMAGTKGKNYYLISEKLTAIVRSSFFGIPTLIIIFVIIVAVTFVALNRGCYGRHVYAVGSNEEAARLSGIRTARIKVSTYLIAGMLAGLAGVLLTARLSGAETNAADGWSLDAVSAVIIGGTSLRGGRGGIMNTMLGVFIIAVLNNGMVLMGIPTHYNQLVKGLLMLGAVLLDVSNRKKA</sequence>
<keyword evidence="3" id="KW-1003">Cell membrane</keyword>
<keyword evidence="2" id="KW-0813">Transport</keyword>
<dbReference type="CDD" id="cd06579">
    <property type="entry name" value="TM_PBP1_transp_AraH_like"/>
    <property type="match status" value="1"/>
</dbReference>
<feature type="transmembrane region" description="Helical" evidence="8">
    <location>
        <begin position="54"/>
        <end position="77"/>
    </location>
</feature>
<feature type="transmembrane region" description="Helical" evidence="8">
    <location>
        <begin position="262"/>
        <end position="281"/>
    </location>
</feature>
<dbReference type="RefSeq" id="WP_028529425.1">
    <property type="nucleotide sequence ID" value="NZ_CABLBR010000024.1"/>
</dbReference>
<evidence type="ECO:0000256" key="1">
    <source>
        <dbReference type="ARBA" id="ARBA00004651"/>
    </source>
</evidence>
<feature type="transmembrane region" description="Helical" evidence="8">
    <location>
        <begin position="12"/>
        <end position="34"/>
    </location>
</feature>
<keyword evidence="5 8" id="KW-0812">Transmembrane</keyword>
<dbReference type="Proteomes" id="UP001060164">
    <property type="component" value="Chromosome"/>
</dbReference>
<evidence type="ECO:0000256" key="2">
    <source>
        <dbReference type="ARBA" id="ARBA00022448"/>
    </source>
</evidence>
<dbReference type="InterPro" id="IPR001851">
    <property type="entry name" value="ABC_transp_permease"/>
</dbReference>
<evidence type="ECO:0000256" key="4">
    <source>
        <dbReference type="ARBA" id="ARBA00022519"/>
    </source>
</evidence>
<evidence type="ECO:0000313" key="9">
    <source>
        <dbReference type="EMBL" id="UWP58318.1"/>
    </source>
</evidence>
<evidence type="ECO:0000256" key="5">
    <source>
        <dbReference type="ARBA" id="ARBA00022692"/>
    </source>
</evidence>
<evidence type="ECO:0000256" key="7">
    <source>
        <dbReference type="ARBA" id="ARBA00023136"/>
    </source>
</evidence>
<keyword evidence="4" id="KW-0997">Cell inner membrane</keyword>
<dbReference type="PANTHER" id="PTHR32196:SF21">
    <property type="entry name" value="ABC TRANSPORTER PERMEASE PROTEIN YPHD-RELATED"/>
    <property type="match status" value="1"/>
</dbReference>
<keyword evidence="7 8" id="KW-0472">Membrane</keyword>
<gene>
    <name evidence="9" type="ORF">NQ502_13120</name>
</gene>
<reference evidence="9" key="1">
    <citation type="journal article" date="2022" name="Cell">
        <title>Design, construction, and in vivo augmentation of a complex gut microbiome.</title>
        <authorList>
            <person name="Cheng A.G."/>
            <person name="Ho P.Y."/>
            <person name="Aranda-Diaz A."/>
            <person name="Jain S."/>
            <person name="Yu F.B."/>
            <person name="Meng X."/>
            <person name="Wang M."/>
            <person name="Iakiviak M."/>
            <person name="Nagashima K."/>
            <person name="Zhao A."/>
            <person name="Murugkar P."/>
            <person name="Patil A."/>
            <person name="Atabakhsh K."/>
            <person name="Weakley A."/>
            <person name="Yan J."/>
            <person name="Brumbaugh A.R."/>
            <person name="Higginbottom S."/>
            <person name="Dimas A."/>
            <person name="Shiver A.L."/>
            <person name="Deutschbauer A."/>
            <person name="Neff N."/>
            <person name="Sonnenburg J.L."/>
            <person name="Huang K.C."/>
            <person name="Fischbach M.A."/>
        </authorList>
    </citation>
    <scope>NUCLEOTIDE SEQUENCE</scope>
    <source>
        <strain evidence="9">DSM 19829</strain>
    </source>
</reference>
<name>A0ABY5VDP2_9FIRM</name>
<evidence type="ECO:0000256" key="6">
    <source>
        <dbReference type="ARBA" id="ARBA00022989"/>
    </source>
</evidence>
<proteinExistence type="predicted"/>
<dbReference type="Pfam" id="PF02653">
    <property type="entry name" value="BPD_transp_2"/>
    <property type="match status" value="1"/>
</dbReference>
<keyword evidence="10" id="KW-1185">Reference proteome</keyword>
<keyword evidence="6 8" id="KW-1133">Transmembrane helix</keyword>
<feature type="transmembrane region" description="Helical" evidence="8">
    <location>
        <begin position="84"/>
        <end position="106"/>
    </location>
</feature>
<comment type="subcellular location">
    <subcellularLocation>
        <location evidence="1">Cell membrane</location>
        <topology evidence="1">Multi-pass membrane protein</topology>
    </subcellularLocation>
</comment>
<organism evidence="9 10">
    <name type="scientific">Ruminococcus gauvreauii</name>
    <dbReference type="NCBI Taxonomy" id="438033"/>
    <lineage>
        <taxon>Bacteria</taxon>
        <taxon>Bacillati</taxon>
        <taxon>Bacillota</taxon>
        <taxon>Clostridia</taxon>
        <taxon>Eubacteriales</taxon>
        <taxon>Oscillospiraceae</taxon>
        <taxon>Ruminococcus</taxon>
    </lineage>
</organism>
<dbReference type="EMBL" id="CP102290">
    <property type="protein sequence ID" value="UWP58318.1"/>
    <property type="molecule type" value="Genomic_DNA"/>
</dbReference>
<feature type="transmembrane region" description="Helical" evidence="8">
    <location>
        <begin position="153"/>
        <end position="174"/>
    </location>
</feature>
<evidence type="ECO:0000256" key="8">
    <source>
        <dbReference type="SAM" id="Phobius"/>
    </source>
</evidence>
<evidence type="ECO:0000313" key="10">
    <source>
        <dbReference type="Proteomes" id="UP001060164"/>
    </source>
</evidence>
<dbReference type="PANTHER" id="PTHR32196">
    <property type="entry name" value="ABC TRANSPORTER PERMEASE PROTEIN YPHD-RELATED-RELATED"/>
    <property type="match status" value="1"/>
</dbReference>
<evidence type="ECO:0000256" key="3">
    <source>
        <dbReference type="ARBA" id="ARBA00022475"/>
    </source>
</evidence>
<accession>A0ABY5VDP2</accession>
<protein>
    <submittedName>
        <fullName evidence="9">ABC transporter permease</fullName>
    </submittedName>
</protein>